<feature type="transmembrane region" description="Helical" evidence="1">
    <location>
        <begin position="14"/>
        <end position="35"/>
    </location>
</feature>
<organism evidence="2 3">
    <name type="scientific">Anthostomella pinea</name>
    <dbReference type="NCBI Taxonomy" id="933095"/>
    <lineage>
        <taxon>Eukaryota</taxon>
        <taxon>Fungi</taxon>
        <taxon>Dikarya</taxon>
        <taxon>Ascomycota</taxon>
        <taxon>Pezizomycotina</taxon>
        <taxon>Sordariomycetes</taxon>
        <taxon>Xylariomycetidae</taxon>
        <taxon>Xylariales</taxon>
        <taxon>Xylariaceae</taxon>
        <taxon>Anthostomella</taxon>
    </lineage>
</organism>
<accession>A0AAI8YH73</accession>
<evidence type="ECO:0000313" key="3">
    <source>
        <dbReference type="Proteomes" id="UP001295740"/>
    </source>
</evidence>
<keyword evidence="1" id="KW-0812">Transmembrane</keyword>
<keyword evidence="3" id="KW-1185">Reference proteome</keyword>
<dbReference type="Proteomes" id="UP001295740">
    <property type="component" value="Unassembled WGS sequence"/>
</dbReference>
<evidence type="ECO:0000313" key="2">
    <source>
        <dbReference type="EMBL" id="CAJ2507154.1"/>
    </source>
</evidence>
<gene>
    <name evidence="2" type="ORF">KHLLAP_LOCUS7622</name>
</gene>
<evidence type="ECO:0000256" key="1">
    <source>
        <dbReference type="SAM" id="Phobius"/>
    </source>
</evidence>
<proteinExistence type="predicted"/>
<comment type="caution">
    <text evidence="2">The sequence shown here is derived from an EMBL/GenBank/DDBJ whole genome shotgun (WGS) entry which is preliminary data.</text>
</comment>
<feature type="transmembrane region" description="Helical" evidence="1">
    <location>
        <begin position="47"/>
        <end position="74"/>
    </location>
</feature>
<protein>
    <submittedName>
        <fullName evidence="2">Uu.00g083400.m01.CDS01</fullName>
    </submittedName>
</protein>
<name>A0AAI8YH73_9PEZI</name>
<sequence length="95" mass="11134">MGTDPDRPGFWDSAFITLALLAVLGVFASVFGLIFRMLREWNYVLRGLFFVAINFCVFWVFPPLGWVLVAVFTYNEFFYPFNLPERDSRYGFEIL</sequence>
<reference evidence="2" key="1">
    <citation type="submission" date="2023-10" db="EMBL/GenBank/DDBJ databases">
        <authorList>
            <person name="Hackl T."/>
        </authorList>
    </citation>
    <scope>NUCLEOTIDE SEQUENCE</scope>
</reference>
<dbReference type="AlphaFoldDB" id="A0AAI8YH73"/>
<keyword evidence="1" id="KW-1133">Transmembrane helix</keyword>
<dbReference type="EMBL" id="CAUWAG010000010">
    <property type="protein sequence ID" value="CAJ2507154.1"/>
    <property type="molecule type" value="Genomic_DNA"/>
</dbReference>
<keyword evidence="1" id="KW-0472">Membrane</keyword>